<reference evidence="2 3" key="1">
    <citation type="journal article" date="2020" name="Nat. Food">
        <title>A phased Vanilla planifolia genome enables genetic improvement of flavour and production.</title>
        <authorList>
            <person name="Hasing T."/>
            <person name="Tang H."/>
            <person name="Brym M."/>
            <person name="Khazi F."/>
            <person name="Huang T."/>
            <person name="Chambers A.H."/>
        </authorList>
    </citation>
    <scope>NUCLEOTIDE SEQUENCE [LARGE SCALE GENOMIC DNA]</scope>
    <source>
        <tissue evidence="2">Leaf</tissue>
    </source>
</reference>
<accession>A0A835UFW6</accession>
<name>A0A835UFW6_VANPL</name>
<dbReference type="EMBL" id="JADCNL010000012">
    <property type="protein sequence ID" value="KAG0457886.1"/>
    <property type="molecule type" value="Genomic_DNA"/>
</dbReference>
<dbReference type="Proteomes" id="UP000636800">
    <property type="component" value="Chromosome 12"/>
</dbReference>
<dbReference type="OrthoDB" id="5379943at2759"/>
<dbReference type="AlphaFoldDB" id="A0A835UFW6"/>
<evidence type="ECO:0000313" key="3">
    <source>
        <dbReference type="Proteomes" id="UP000636800"/>
    </source>
</evidence>
<evidence type="ECO:0000313" key="2">
    <source>
        <dbReference type="EMBL" id="KAG0457886.1"/>
    </source>
</evidence>
<sequence>MDSEHLSNRIRSSKRTREPKQAKNTFLPRLSPPPTTAACRAVRPPEPPRTRPGSTDEADQRESARVVDPPTN</sequence>
<proteinExistence type="predicted"/>
<gene>
    <name evidence="2" type="ORF">HPP92_023043</name>
</gene>
<feature type="region of interest" description="Disordered" evidence="1">
    <location>
        <begin position="1"/>
        <end position="72"/>
    </location>
</feature>
<organism evidence="2 3">
    <name type="scientific">Vanilla planifolia</name>
    <name type="common">Vanilla</name>
    <dbReference type="NCBI Taxonomy" id="51239"/>
    <lineage>
        <taxon>Eukaryota</taxon>
        <taxon>Viridiplantae</taxon>
        <taxon>Streptophyta</taxon>
        <taxon>Embryophyta</taxon>
        <taxon>Tracheophyta</taxon>
        <taxon>Spermatophyta</taxon>
        <taxon>Magnoliopsida</taxon>
        <taxon>Liliopsida</taxon>
        <taxon>Asparagales</taxon>
        <taxon>Orchidaceae</taxon>
        <taxon>Vanilloideae</taxon>
        <taxon>Vanilleae</taxon>
        <taxon>Vanilla</taxon>
    </lineage>
</organism>
<evidence type="ECO:0000256" key="1">
    <source>
        <dbReference type="SAM" id="MobiDB-lite"/>
    </source>
</evidence>
<protein>
    <submittedName>
        <fullName evidence="2">Uncharacterized protein</fullName>
    </submittedName>
</protein>
<keyword evidence="3" id="KW-1185">Reference proteome</keyword>
<comment type="caution">
    <text evidence="2">The sequence shown here is derived from an EMBL/GenBank/DDBJ whole genome shotgun (WGS) entry which is preliminary data.</text>
</comment>